<keyword evidence="2" id="KW-1133">Transmembrane helix</keyword>
<keyword evidence="2" id="KW-0812">Transmembrane</keyword>
<evidence type="ECO:0000256" key="2">
    <source>
        <dbReference type="SAM" id="Phobius"/>
    </source>
</evidence>
<keyword evidence="4" id="KW-1185">Reference proteome</keyword>
<proteinExistence type="predicted"/>
<evidence type="ECO:0000256" key="1">
    <source>
        <dbReference type="SAM" id="MobiDB-lite"/>
    </source>
</evidence>
<feature type="region of interest" description="Disordered" evidence="1">
    <location>
        <begin position="1"/>
        <end position="27"/>
    </location>
</feature>
<sequence length="180" mass="19907">MLDDETDGEESPGDEDPKRTAEAPRIFKDIRSTSQSFVGLKSLSESLKGISALAHPFRDLKLPSIDMTDLTESLRSACDRSSERVALDINQSERQVEGLNPATDQLERAVEELKPRTLEDDPAFMRIHDILKNQFDAFSRFAESADEAAARNFRLTVTSVLIAVGSLLIAVISLIRAFIG</sequence>
<dbReference type="EMBL" id="CP002628">
    <property type="protein sequence ID" value="AEB06897.1"/>
    <property type="molecule type" value="Genomic_DNA"/>
</dbReference>
<protein>
    <submittedName>
        <fullName evidence="3">Uncharacterized protein</fullName>
    </submittedName>
</protein>
<feature type="transmembrane region" description="Helical" evidence="2">
    <location>
        <begin position="160"/>
        <end position="179"/>
    </location>
</feature>
<dbReference type="Proteomes" id="UP000006851">
    <property type="component" value="Chromosome"/>
</dbReference>
<gene>
    <name evidence="3" type="ordered locus">Corgl_0784</name>
</gene>
<keyword evidence="2" id="KW-0472">Membrane</keyword>
<dbReference type="HOGENOM" id="CLU_1493827_0_0_11"/>
<accession>F2NBT8</accession>
<evidence type="ECO:0000313" key="4">
    <source>
        <dbReference type="Proteomes" id="UP000006851"/>
    </source>
</evidence>
<reference evidence="4" key="1">
    <citation type="journal article" date="2013" name="Stand. Genomic Sci.">
        <title>Complete genome sequence of Coriobacterium glomerans type strain (PW2(T)) from the midgut of Pyrrhocoris apterus L. (red soldier bug).</title>
        <authorList>
            <person name="Stackebrandt E."/>
            <person name="Zeytun A."/>
            <person name="Lapidus A."/>
            <person name="Nolan M."/>
            <person name="Lucas S."/>
            <person name="Hammon N."/>
            <person name="Deshpande S."/>
            <person name="Cheng J.F."/>
            <person name="Tapia R."/>
            <person name="Goodwin L.A."/>
            <person name="Pitluck S."/>
            <person name="Liolios K."/>
            <person name="Pagani I."/>
            <person name="Ivanova N."/>
            <person name="Mavromatis K."/>
            <person name="Mikhailova N."/>
            <person name="Huntemann M."/>
            <person name="Pati A."/>
            <person name="Chen A."/>
            <person name="Palaniappan K."/>
            <person name="Chang Y.J."/>
            <person name="Land M."/>
            <person name="Hauser L."/>
            <person name="Rohde M."/>
            <person name="Pukall R."/>
            <person name="Goker M."/>
            <person name="Detter J.C."/>
            <person name="Woyke T."/>
            <person name="Bristow J."/>
            <person name="Eisen J.A."/>
            <person name="Markowitz V."/>
            <person name="Hugenholtz P."/>
            <person name="Kyrpides N.C."/>
            <person name="Klenk H.P."/>
        </authorList>
    </citation>
    <scope>NUCLEOTIDE SEQUENCE</scope>
    <source>
        <strain evidence="4">ATCC 49209 / DSM 20642 / JCM 10262 / PW2</strain>
    </source>
</reference>
<name>F2NBT8_CORGP</name>
<dbReference type="KEGG" id="cgo:Corgl_0784"/>
<dbReference type="AlphaFoldDB" id="F2NBT8"/>
<feature type="compositionally biased region" description="Acidic residues" evidence="1">
    <location>
        <begin position="1"/>
        <end position="14"/>
    </location>
</feature>
<feature type="compositionally biased region" description="Basic and acidic residues" evidence="1">
    <location>
        <begin position="15"/>
        <end position="27"/>
    </location>
</feature>
<organism evidence="3 4">
    <name type="scientific">Coriobacterium glomerans (strain ATCC 49209 / DSM 20642 / JCM 10262 / PW2)</name>
    <dbReference type="NCBI Taxonomy" id="700015"/>
    <lineage>
        <taxon>Bacteria</taxon>
        <taxon>Bacillati</taxon>
        <taxon>Actinomycetota</taxon>
        <taxon>Coriobacteriia</taxon>
        <taxon>Coriobacteriales</taxon>
        <taxon>Coriobacteriaceae</taxon>
        <taxon>Coriobacterium</taxon>
    </lineage>
</organism>
<evidence type="ECO:0000313" key="3">
    <source>
        <dbReference type="EMBL" id="AEB06897.1"/>
    </source>
</evidence>